<dbReference type="SUPFAM" id="SSF101478">
    <property type="entry name" value="ADP-ribosylglycohydrolase"/>
    <property type="match status" value="1"/>
</dbReference>
<sequence length="363" mass="40386">MIPNDYLEKVYAGFLGMNVGIRLGAPVEPTEWTVERIQRVHGDVTGYVKDYKTFSADDDANGPVFFIRALYDDAHNRDLRPEDVGKAWLNYCREGIGMIWWGGEEISTEHRAFHNLKKGIPAPRSGSVEENGIVLAEQIGGQIFIDSWGLILPNNMEKAAQYAEAAASVSHDKEGLFGARFMAACISKAFSAESIDEVITAGLSMIPKESTYAKVVNAVKEFHQQYLDDFRACREFLEKEWGYDRYPGICHIIPNSGVCILSLLYGAGDFARTIEIATMCGWDTDCNAGNVGTITGVLRGIEGIPEHYRKPINDFIVTSSVSGYLNNLDIPTFSTELAMDLEPIIPLKHFYVTAKQLVKGHWK</sequence>
<dbReference type="PANTHER" id="PTHR16222">
    <property type="entry name" value="ADP-RIBOSYLGLYCOHYDROLASE"/>
    <property type="match status" value="1"/>
</dbReference>
<dbReference type="InterPro" id="IPR005502">
    <property type="entry name" value="Ribosyl_crysJ1"/>
</dbReference>
<dbReference type="Pfam" id="PF03747">
    <property type="entry name" value="ADP_ribosyl_GH"/>
    <property type="match status" value="1"/>
</dbReference>
<evidence type="ECO:0000256" key="1">
    <source>
        <dbReference type="ARBA" id="ARBA00010702"/>
    </source>
</evidence>
<comment type="similarity">
    <text evidence="1">Belongs to the ADP-ribosylglycohydrolase family.</text>
</comment>
<dbReference type="RefSeq" id="WP_377735259.1">
    <property type="nucleotide sequence ID" value="NZ_JBHSRI010000025.1"/>
</dbReference>
<dbReference type="EMBL" id="JBHSRI010000025">
    <property type="protein sequence ID" value="MFC6040715.1"/>
    <property type="molecule type" value="Genomic_DNA"/>
</dbReference>
<dbReference type="InterPro" id="IPR036705">
    <property type="entry name" value="Ribosyl_crysJ1_sf"/>
</dbReference>
<evidence type="ECO:0000256" key="2">
    <source>
        <dbReference type="ARBA" id="ARBA00022801"/>
    </source>
</evidence>
<proteinExistence type="inferred from homology"/>
<name>A0ABW1L9P9_9BACL</name>
<dbReference type="PANTHER" id="PTHR16222:SF24">
    <property type="entry name" value="ADP-RIBOSYLHYDROLASE ARH3"/>
    <property type="match status" value="1"/>
</dbReference>
<organism evidence="3 4">
    <name type="scientific">Paenisporosarcina macmurdoensis</name>
    <dbReference type="NCBI Taxonomy" id="212659"/>
    <lineage>
        <taxon>Bacteria</taxon>
        <taxon>Bacillati</taxon>
        <taxon>Bacillota</taxon>
        <taxon>Bacilli</taxon>
        <taxon>Bacillales</taxon>
        <taxon>Caryophanaceae</taxon>
        <taxon>Paenisporosarcina</taxon>
    </lineage>
</organism>
<comment type="caution">
    <text evidence="3">The sequence shown here is derived from an EMBL/GenBank/DDBJ whole genome shotgun (WGS) entry which is preliminary data.</text>
</comment>
<accession>A0ABW1L9P9</accession>
<dbReference type="Proteomes" id="UP001596170">
    <property type="component" value="Unassembled WGS sequence"/>
</dbReference>
<evidence type="ECO:0000313" key="4">
    <source>
        <dbReference type="Proteomes" id="UP001596170"/>
    </source>
</evidence>
<reference evidence="4" key="1">
    <citation type="journal article" date="2019" name="Int. J. Syst. Evol. Microbiol.">
        <title>The Global Catalogue of Microorganisms (GCM) 10K type strain sequencing project: providing services to taxonomists for standard genome sequencing and annotation.</title>
        <authorList>
            <consortium name="The Broad Institute Genomics Platform"/>
            <consortium name="The Broad Institute Genome Sequencing Center for Infectious Disease"/>
            <person name="Wu L."/>
            <person name="Ma J."/>
        </authorList>
    </citation>
    <scope>NUCLEOTIDE SEQUENCE [LARGE SCALE GENOMIC DNA]</scope>
    <source>
        <strain evidence="4">CCUG 54527</strain>
    </source>
</reference>
<dbReference type="Gene3D" id="1.10.4080.10">
    <property type="entry name" value="ADP-ribosylation/Crystallin J1"/>
    <property type="match status" value="1"/>
</dbReference>
<gene>
    <name evidence="3" type="ORF">ACFPYN_14905</name>
</gene>
<keyword evidence="2" id="KW-0378">Hydrolase</keyword>
<dbReference type="InterPro" id="IPR050792">
    <property type="entry name" value="ADP-ribosylglycohydrolase"/>
</dbReference>
<evidence type="ECO:0000313" key="3">
    <source>
        <dbReference type="EMBL" id="MFC6040715.1"/>
    </source>
</evidence>
<keyword evidence="4" id="KW-1185">Reference proteome</keyword>
<protein>
    <submittedName>
        <fullName evidence="3">ADP-ribosylglycohydrolase family protein</fullName>
    </submittedName>
</protein>